<dbReference type="GO" id="GO:0044718">
    <property type="term" value="P:siderophore transmembrane transport"/>
    <property type="evidence" value="ECO:0007669"/>
    <property type="project" value="TreeGrafter"/>
</dbReference>
<comment type="similarity">
    <text evidence="2">Belongs to the TonB-dependent receptor family.</text>
</comment>
<dbReference type="PROSITE" id="PS52016">
    <property type="entry name" value="TONB_DEPENDENT_REC_3"/>
    <property type="match status" value="1"/>
</dbReference>
<dbReference type="NCBIfam" id="TIGR04057">
    <property type="entry name" value="SusC_RagA_signa"/>
    <property type="match status" value="1"/>
</dbReference>
<evidence type="ECO:0000256" key="2">
    <source>
        <dbReference type="PROSITE-ProRule" id="PRU01360"/>
    </source>
</evidence>
<gene>
    <name evidence="6" type="ORF">GKD66_23180</name>
</gene>
<dbReference type="PANTHER" id="PTHR30069">
    <property type="entry name" value="TONB-DEPENDENT OUTER MEMBRANE RECEPTOR"/>
    <property type="match status" value="1"/>
</dbReference>
<dbReference type="InterPro" id="IPR023997">
    <property type="entry name" value="TonB-dep_OMP_SusC/RagA_CS"/>
</dbReference>
<dbReference type="PANTHER" id="PTHR30069:SF29">
    <property type="entry name" value="HEMOGLOBIN AND HEMOGLOBIN-HAPTOGLOBIN-BINDING PROTEIN 1-RELATED"/>
    <property type="match status" value="1"/>
</dbReference>
<name>A0A7K0HRY3_PARDI</name>
<dbReference type="Pfam" id="PF13715">
    <property type="entry name" value="CarbopepD_reg_2"/>
    <property type="match status" value="1"/>
</dbReference>
<dbReference type="GO" id="GO:0009279">
    <property type="term" value="C:cell outer membrane"/>
    <property type="evidence" value="ECO:0007669"/>
    <property type="project" value="UniProtKB-SubCell"/>
</dbReference>
<protein>
    <submittedName>
        <fullName evidence="6">TonB-dependent receptor plug domain-containing protein</fullName>
    </submittedName>
</protein>
<dbReference type="InterPro" id="IPR039426">
    <property type="entry name" value="TonB-dep_rcpt-like"/>
</dbReference>
<dbReference type="AlphaFoldDB" id="A0A7K0HRY3"/>
<proteinExistence type="inferred from homology"/>
<evidence type="ECO:0000256" key="1">
    <source>
        <dbReference type="ARBA" id="ARBA00022729"/>
    </source>
</evidence>
<evidence type="ECO:0000256" key="3">
    <source>
        <dbReference type="SAM" id="MobiDB-lite"/>
    </source>
</evidence>
<keyword evidence="4" id="KW-1133">Transmembrane helix</keyword>
<dbReference type="RefSeq" id="WP_154399265.1">
    <property type="nucleotide sequence ID" value="NZ_WKMC01000163.1"/>
</dbReference>
<dbReference type="GO" id="GO:0015344">
    <property type="term" value="F:siderophore uptake transmembrane transporter activity"/>
    <property type="evidence" value="ECO:0007669"/>
    <property type="project" value="TreeGrafter"/>
</dbReference>
<keyword evidence="2" id="KW-0998">Cell outer membrane</keyword>
<keyword evidence="2 4" id="KW-0812">Transmembrane</keyword>
<evidence type="ECO:0000259" key="5">
    <source>
        <dbReference type="Pfam" id="PF07715"/>
    </source>
</evidence>
<keyword evidence="2" id="KW-1134">Transmembrane beta strand</keyword>
<keyword evidence="2 4" id="KW-0472">Membrane</keyword>
<dbReference type="SUPFAM" id="SSF56935">
    <property type="entry name" value="Porins"/>
    <property type="match status" value="1"/>
</dbReference>
<dbReference type="InterPro" id="IPR012910">
    <property type="entry name" value="Plug_dom"/>
</dbReference>
<reference evidence="6 7" key="1">
    <citation type="journal article" date="2019" name="Nat. Med.">
        <title>A library of human gut bacterial isolates paired with longitudinal multiomics data enables mechanistic microbiome research.</title>
        <authorList>
            <person name="Poyet M."/>
            <person name="Groussin M."/>
            <person name="Gibbons S.M."/>
            <person name="Avila-Pacheco J."/>
            <person name="Jiang X."/>
            <person name="Kearney S.M."/>
            <person name="Perrotta A.R."/>
            <person name="Berdy B."/>
            <person name="Zhao S."/>
            <person name="Lieberman T.D."/>
            <person name="Swanson P.K."/>
            <person name="Smith M."/>
            <person name="Roesemann S."/>
            <person name="Alexander J.E."/>
            <person name="Rich S.A."/>
            <person name="Livny J."/>
            <person name="Vlamakis H."/>
            <person name="Clish C."/>
            <person name="Bullock K."/>
            <person name="Deik A."/>
            <person name="Scott J."/>
            <person name="Pierce K.A."/>
            <person name="Xavier R.J."/>
            <person name="Alm E.J."/>
        </authorList>
    </citation>
    <scope>NUCLEOTIDE SEQUENCE [LARGE SCALE GENOMIC DNA]</scope>
    <source>
        <strain evidence="6 7">BIOML-A32</strain>
    </source>
</reference>
<dbReference type="Gene3D" id="2.170.130.10">
    <property type="entry name" value="TonB-dependent receptor, plug domain"/>
    <property type="match status" value="1"/>
</dbReference>
<feature type="domain" description="TonB-dependent receptor plug" evidence="5">
    <location>
        <begin position="221"/>
        <end position="328"/>
    </location>
</feature>
<dbReference type="Gene3D" id="2.60.40.1120">
    <property type="entry name" value="Carboxypeptidase-like, regulatory domain"/>
    <property type="match status" value="1"/>
</dbReference>
<dbReference type="SUPFAM" id="SSF49464">
    <property type="entry name" value="Carboxypeptidase regulatory domain-like"/>
    <property type="match status" value="1"/>
</dbReference>
<dbReference type="InterPro" id="IPR008969">
    <property type="entry name" value="CarboxyPept-like_regulatory"/>
</dbReference>
<feature type="transmembrane region" description="Helical" evidence="4">
    <location>
        <begin position="31"/>
        <end position="50"/>
    </location>
</feature>
<dbReference type="EMBL" id="WKMC01000163">
    <property type="protein sequence ID" value="MRZ53049.1"/>
    <property type="molecule type" value="Genomic_DNA"/>
</dbReference>
<evidence type="ECO:0000313" key="7">
    <source>
        <dbReference type="Proteomes" id="UP000441358"/>
    </source>
</evidence>
<feature type="region of interest" description="Disordered" evidence="3">
    <location>
        <begin position="377"/>
        <end position="412"/>
    </location>
</feature>
<keyword evidence="1" id="KW-0732">Signal</keyword>
<organism evidence="6 7">
    <name type="scientific">Parabacteroides distasonis</name>
    <dbReference type="NCBI Taxonomy" id="823"/>
    <lineage>
        <taxon>Bacteria</taxon>
        <taxon>Pseudomonadati</taxon>
        <taxon>Bacteroidota</taxon>
        <taxon>Bacteroidia</taxon>
        <taxon>Bacteroidales</taxon>
        <taxon>Tannerellaceae</taxon>
        <taxon>Parabacteroides</taxon>
    </lineage>
</organism>
<evidence type="ECO:0000256" key="4">
    <source>
        <dbReference type="SAM" id="Phobius"/>
    </source>
</evidence>
<feature type="non-terminal residue" evidence="6">
    <location>
        <position position="412"/>
    </location>
</feature>
<dbReference type="FunFam" id="2.60.40.1120:FF:000003">
    <property type="entry name" value="Outer membrane protein Omp121"/>
    <property type="match status" value="1"/>
</dbReference>
<keyword evidence="2" id="KW-0813">Transport</keyword>
<dbReference type="InterPro" id="IPR037066">
    <property type="entry name" value="Plug_dom_sf"/>
</dbReference>
<dbReference type="Pfam" id="PF07715">
    <property type="entry name" value="Plug"/>
    <property type="match status" value="1"/>
</dbReference>
<feature type="compositionally biased region" description="Polar residues" evidence="3">
    <location>
        <begin position="400"/>
        <end position="412"/>
    </location>
</feature>
<sequence>MDKILFIRQNPKDFTCEEHYSSLKRIFKHGINLLGLLLLFLFVNITFVHAQAVKLSLNKQNATYEEIFNEIEEKTGYKFVYNTSEIDRNERTTIQGTNMDLNELLRNLFRSKRNISFRISNKHIALFKAQIKTISGTVVDTQGESVIGANVLVKGSTTGTITDVDGKFSLEASEGDILQISYIGYNTQEITIDRKSILKVVLQEDQQALEEVVVIGYGAVKKKDLTGAIAQVKADKYATQQSTNVLDMLNGTVAGFNSNIGTSASGASEMEIRGPASLSANNSPLIVLDGVIFNGSINDINPSDIETIDVLKDASSAAVYGSRSAAGVVIIYTKQGKGEKMSINFSAQLGLTDFTNEIKPNDLSGFIQRRQDFQRRINPDKPEGYYNNPNQLPEGIDVDTWQNYDASYQSDP</sequence>
<evidence type="ECO:0000313" key="6">
    <source>
        <dbReference type="EMBL" id="MRZ53049.1"/>
    </source>
</evidence>
<dbReference type="Proteomes" id="UP000441358">
    <property type="component" value="Unassembled WGS sequence"/>
</dbReference>
<comment type="caution">
    <text evidence="6">The sequence shown here is derived from an EMBL/GenBank/DDBJ whole genome shotgun (WGS) entry which is preliminary data.</text>
</comment>
<keyword evidence="6" id="KW-0675">Receptor</keyword>
<comment type="subcellular location">
    <subcellularLocation>
        <location evidence="2">Cell outer membrane</location>
        <topology evidence="2">Multi-pass membrane protein</topology>
    </subcellularLocation>
</comment>
<accession>A0A7K0HRY3</accession>